<organism evidence="2 3">
    <name type="scientific">Aspergillus bertholletiae</name>
    <dbReference type="NCBI Taxonomy" id="1226010"/>
    <lineage>
        <taxon>Eukaryota</taxon>
        <taxon>Fungi</taxon>
        <taxon>Dikarya</taxon>
        <taxon>Ascomycota</taxon>
        <taxon>Pezizomycotina</taxon>
        <taxon>Eurotiomycetes</taxon>
        <taxon>Eurotiomycetidae</taxon>
        <taxon>Eurotiales</taxon>
        <taxon>Aspergillaceae</taxon>
        <taxon>Aspergillus</taxon>
        <taxon>Aspergillus subgen. Circumdati</taxon>
    </lineage>
</organism>
<evidence type="ECO:0000256" key="1">
    <source>
        <dbReference type="SAM" id="MobiDB-lite"/>
    </source>
</evidence>
<dbReference type="AlphaFoldDB" id="A0A5N7BK34"/>
<proteinExistence type="predicted"/>
<reference evidence="2 3" key="1">
    <citation type="submission" date="2019-04" db="EMBL/GenBank/DDBJ databases">
        <title>Friends and foes A comparative genomics studyof 23 Aspergillus species from section Flavi.</title>
        <authorList>
            <consortium name="DOE Joint Genome Institute"/>
            <person name="Kjaerbolling I."/>
            <person name="Vesth T."/>
            <person name="Frisvad J.C."/>
            <person name="Nybo J.L."/>
            <person name="Theobald S."/>
            <person name="Kildgaard S."/>
            <person name="Isbrandt T."/>
            <person name="Kuo A."/>
            <person name="Sato A."/>
            <person name="Lyhne E.K."/>
            <person name="Kogle M.E."/>
            <person name="Wiebenga A."/>
            <person name="Kun R.S."/>
            <person name="Lubbers R.J."/>
            <person name="Makela M.R."/>
            <person name="Barry K."/>
            <person name="Chovatia M."/>
            <person name="Clum A."/>
            <person name="Daum C."/>
            <person name="Haridas S."/>
            <person name="He G."/>
            <person name="LaButti K."/>
            <person name="Lipzen A."/>
            <person name="Mondo S."/>
            <person name="Riley R."/>
            <person name="Salamov A."/>
            <person name="Simmons B.A."/>
            <person name="Magnuson J.K."/>
            <person name="Henrissat B."/>
            <person name="Mortensen U.H."/>
            <person name="Larsen T.O."/>
            <person name="Devries R.P."/>
            <person name="Grigoriev I.V."/>
            <person name="Machida M."/>
            <person name="Baker S.E."/>
            <person name="Andersen M.R."/>
        </authorList>
    </citation>
    <scope>NUCLEOTIDE SEQUENCE [LARGE SCALE GENOMIC DNA]</scope>
    <source>
        <strain evidence="2 3">IBT 29228</strain>
    </source>
</reference>
<protein>
    <submittedName>
        <fullName evidence="2">Uncharacterized protein</fullName>
    </submittedName>
</protein>
<accession>A0A5N7BK34</accession>
<sequence length="96" mass="11264">MFLPTVQVQFIRLPVTMSLENITENKQTYTEYQAKVTSRMNETNRERPSQAGKEVRRFSNDEKCHKNHRILELGFIQGGQHSLHKDSSGRYRRLAV</sequence>
<name>A0A5N7BK34_9EURO</name>
<evidence type="ECO:0000313" key="3">
    <source>
        <dbReference type="Proteomes" id="UP000326198"/>
    </source>
</evidence>
<feature type="compositionally biased region" description="Basic and acidic residues" evidence="1">
    <location>
        <begin position="42"/>
        <end position="61"/>
    </location>
</feature>
<feature type="region of interest" description="Disordered" evidence="1">
    <location>
        <begin position="37"/>
        <end position="61"/>
    </location>
</feature>
<dbReference type="Proteomes" id="UP000326198">
    <property type="component" value="Unassembled WGS sequence"/>
</dbReference>
<gene>
    <name evidence="2" type="ORF">BDV26DRAFT_39484</name>
</gene>
<evidence type="ECO:0000313" key="2">
    <source>
        <dbReference type="EMBL" id="KAE8382120.1"/>
    </source>
</evidence>
<keyword evidence="3" id="KW-1185">Reference proteome</keyword>
<dbReference type="EMBL" id="ML736165">
    <property type="protein sequence ID" value="KAE8382120.1"/>
    <property type="molecule type" value="Genomic_DNA"/>
</dbReference>